<dbReference type="InterPro" id="IPR013022">
    <property type="entry name" value="Xyl_isomerase-like_TIM-brl"/>
</dbReference>
<accession>A0A3B0VQJ5</accession>
<gene>
    <name evidence="2" type="ORF">MNBD_CHLOROFLEXI01-2299</name>
</gene>
<dbReference type="SUPFAM" id="SSF51658">
    <property type="entry name" value="Xylose isomerase-like"/>
    <property type="match status" value="1"/>
</dbReference>
<feature type="domain" description="Xylose isomerase-like TIM barrel" evidence="1">
    <location>
        <begin position="19"/>
        <end position="252"/>
    </location>
</feature>
<protein>
    <recommendedName>
        <fullName evidence="1">Xylose isomerase-like TIM barrel domain-containing protein</fullName>
    </recommendedName>
</protein>
<dbReference type="InterPro" id="IPR036237">
    <property type="entry name" value="Xyl_isomerase-like_sf"/>
</dbReference>
<dbReference type="EMBL" id="UOEU01000808">
    <property type="protein sequence ID" value="VAW40677.1"/>
    <property type="molecule type" value="Genomic_DNA"/>
</dbReference>
<dbReference type="PANTHER" id="PTHR12110">
    <property type="entry name" value="HYDROXYPYRUVATE ISOMERASE"/>
    <property type="match status" value="1"/>
</dbReference>
<proteinExistence type="predicted"/>
<name>A0A3B0VQJ5_9ZZZZ</name>
<evidence type="ECO:0000313" key="2">
    <source>
        <dbReference type="EMBL" id="VAW40677.1"/>
    </source>
</evidence>
<sequence>MFSINTDYIKDHDSPEPYLRQIAEAGFSHVHWVHHWKGDFLYSQSEIDQIGRWLKEYGLQLNDLHATEGREKFWLSTDEYARLAGVELVKNRLDMTAQLGGDAVVMHIQPYWLDDNPRPQFWEVLQRSMDVLLLYAQERSVKIAFENLYPINHETLKQVLAKYNTDTVGICYDPGHGNMVGGGLEFLEEVKDRLLVLHLNDNDGSGDQHKLLFSATVDWARMAQLVGTSSYDKPLGMEVAMKNMETNDAPAFLAEAMETCARFATLVND</sequence>
<dbReference type="InterPro" id="IPR050312">
    <property type="entry name" value="IolE/XylAMocC-like"/>
</dbReference>
<reference evidence="2" key="1">
    <citation type="submission" date="2018-06" db="EMBL/GenBank/DDBJ databases">
        <authorList>
            <person name="Zhirakovskaya E."/>
        </authorList>
    </citation>
    <scope>NUCLEOTIDE SEQUENCE</scope>
</reference>
<evidence type="ECO:0000259" key="1">
    <source>
        <dbReference type="Pfam" id="PF01261"/>
    </source>
</evidence>
<dbReference type="PANTHER" id="PTHR12110:SF41">
    <property type="entry name" value="INOSOSE DEHYDRATASE"/>
    <property type="match status" value="1"/>
</dbReference>
<dbReference type="Gene3D" id="3.20.20.150">
    <property type="entry name" value="Divalent-metal-dependent TIM barrel enzymes"/>
    <property type="match status" value="1"/>
</dbReference>
<dbReference type="Pfam" id="PF01261">
    <property type="entry name" value="AP_endonuc_2"/>
    <property type="match status" value="1"/>
</dbReference>
<organism evidence="2">
    <name type="scientific">hydrothermal vent metagenome</name>
    <dbReference type="NCBI Taxonomy" id="652676"/>
    <lineage>
        <taxon>unclassified sequences</taxon>
        <taxon>metagenomes</taxon>
        <taxon>ecological metagenomes</taxon>
    </lineage>
</organism>
<dbReference type="AlphaFoldDB" id="A0A3B0VQJ5"/>